<reference evidence="1" key="1">
    <citation type="journal article" date="2015" name="Nature">
        <title>Complex archaea that bridge the gap between prokaryotes and eukaryotes.</title>
        <authorList>
            <person name="Spang A."/>
            <person name="Saw J.H."/>
            <person name="Jorgensen S.L."/>
            <person name="Zaremba-Niedzwiedzka K."/>
            <person name="Martijn J."/>
            <person name="Lind A.E."/>
            <person name="van Eijk R."/>
            <person name="Schleper C."/>
            <person name="Guy L."/>
            <person name="Ettema T.J."/>
        </authorList>
    </citation>
    <scope>NUCLEOTIDE SEQUENCE</scope>
</reference>
<dbReference type="EMBL" id="LAZR01015815">
    <property type="protein sequence ID" value="KKM07252.1"/>
    <property type="molecule type" value="Genomic_DNA"/>
</dbReference>
<name>A0A0F9HVT8_9ZZZZ</name>
<protein>
    <submittedName>
        <fullName evidence="1">Uncharacterized protein</fullName>
    </submittedName>
</protein>
<accession>A0A0F9HVT8</accession>
<sequence length="80" mass="9685">MKKFYKCHYCERIITGGNMDKNQVSKIIEKVLRQDYDRWIVYANECIRYRNAYTCSFYSWKEKNGMIKKDIETLALILSD</sequence>
<evidence type="ECO:0000313" key="1">
    <source>
        <dbReference type="EMBL" id="KKM07252.1"/>
    </source>
</evidence>
<organism evidence="1">
    <name type="scientific">marine sediment metagenome</name>
    <dbReference type="NCBI Taxonomy" id="412755"/>
    <lineage>
        <taxon>unclassified sequences</taxon>
        <taxon>metagenomes</taxon>
        <taxon>ecological metagenomes</taxon>
    </lineage>
</organism>
<dbReference type="AlphaFoldDB" id="A0A0F9HVT8"/>
<gene>
    <name evidence="1" type="ORF">LCGC14_1735840</name>
</gene>
<comment type="caution">
    <text evidence="1">The sequence shown here is derived from an EMBL/GenBank/DDBJ whole genome shotgun (WGS) entry which is preliminary data.</text>
</comment>
<proteinExistence type="predicted"/>